<dbReference type="Gene3D" id="1.25.40.10">
    <property type="entry name" value="Tetratricopeptide repeat domain"/>
    <property type="match status" value="1"/>
</dbReference>
<accession>B9M1P2</accession>
<organism evidence="1 2">
    <name type="scientific">Geotalea daltonii (strain DSM 22248 / JCM 15807 / FRC-32)</name>
    <name type="common">Geobacter daltonii</name>
    <dbReference type="NCBI Taxonomy" id="316067"/>
    <lineage>
        <taxon>Bacteria</taxon>
        <taxon>Pseudomonadati</taxon>
        <taxon>Thermodesulfobacteriota</taxon>
        <taxon>Desulfuromonadia</taxon>
        <taxon>Geobacterales</taxon>
        <taxon>Geobacteraceae</taxon>
        <taxon>Geotalea</taxon>
    </lineage>
</organism>
<dbReference type="HOGENOM" id="CLU_1765416_0_0_7"/>
<dbReference type="Pfam" id="PF14559">
    <property type="entry name" value="TPR_19"/>
    <property type="match status" value="1"/>
</dbReference>
<dbReference type="EMBL" id="CP001390">
    <property type="protein sequence ID" value="ACM21124.1"/>
    <property type="molecule type" value="Genomic_DNA"/>
</dbReference>
<sequence>MSSTEPEKLFARGLAAFKSDDTLSALVLFEKACQLDYNPGFVSYLAFCLAKERGQYKKAIALCKESLEKEPANQAHYLNLGRIHVLMGNKPDAILAFREGLSYGNCPELSDHLERLGARKKPFIPFLKRNHPINKFIGIILGKLGLR</sequence>
<dbReference type="AlphaFoldDB" id="B9M1P2"/>
<keyword evidence="2" id="KW-1185">Reference proteome</keyword>
<evidence type="ECO:0000313" key="1">
    <source>
        <dbReference type="EMBL" id="ACM21124.1"/>
    </source>
</evidence>
<dbReference type="STRING" id="316067.Geob_2775"/>
<dbReference type="InterPro" id="IPR011990">
    <property type="entry name" value="TPR-like_helical_dom_sf"/>
</dbReference>
<dbReference type="RefSeq" id="WP_012647852.1">
    <property type="nucleotide sequence ID" value="NC_011979.1"/>
</dbReference>
<dbReference type="SUPFAM" id="SSF48452">
    <property type="entry name" value="TPR-like"/>
    <property type="match status" value="1"/>
</dbReference>
<dbReference type="KEGG" id="geo:Geob_2775"/>
<dbReference type="eggNOG" id="COG0457">
    <property type="taxonomic scope" value="Bacteria"/>
</dbReference>
<evidence type="ECO:0000313" key="2">
    <source>
        <dbReference type="Proteomes" id="UP000007721"/>
    </source>
</evidence>
<proteinExistence type="predicted"/>
<gene>
    <name evidence="1" type="ordered locus">Geob_2775</name>
</gene>
<protein>
    <submittedName>
        <fullName evidence="1">TPR domain protein</fullName>
    </submittedName>
</protein>
<name>B9M1P2_GEODF</name>
<dbReference type="Proteomes" id="UP000007721">
    <property type="component" value="Chromosome"/>
</dbReference>
<reference evidence="1 2" key="1">
    <citation type="submission" date="2009-01" db="EMBL/GenBank/DDBJ databases">
        <title>Complete sequence of Geobacter sp. FRC-32.</title>
        <authorList>
            <consortium name="US DOE Joint Genome Institute"/>
            <person name="Lucas S."/>
            <person name="Copeland A."/>
            <person name="Lapidus A."/>
            <person name="Glavina del Rio T."/>
            <person name="Dalin E."/>
            <person name="Tice H."/>
            <person name="Bruce D."/>
            <person name="Goodwin L."/>
            <person name="Pitluck S."/>
            <person name="Saunders E."/>
            <person name="Brettin T."/>
            <person name="Detter J.C."/>
            <person name="Han C."/>
            <person name="Larimer F."/>
            <person name="Land M."/>
            <person name="Hauser L."/>
            <person name="Kyrpides N."/>
            <person name="Ovchinnikova G."/>
            <person name="Kostka J."/>
            <person name="Richardson P."/>
        </authorList>
    </citation>
    <scope>NUCLEOTIDE SEQUENCE [LARGE SCALE GENOMIC DNA]</scope>
    <source>
        <strain evidence="2">DSM 22248 / JCM 15807 / FRC-32</strain>
    </source>
</reference>
<dbReference type="OrthoDB" id="5398227at2"/>